<name>A0A7X6ICT9_9BACT</name>
<accession>A0A7X6ICT9</accession>
<evidence type="ECO:0000313" key="2">
    <source>
        <dbReference type="Proteomes" id="UP000534783"/>
    </source>
</evidence>
<gene>
    <name evidence="1" type="ORF">MNODULE_19185</name>
</gene>
<dbReference type="RefSeq" id="WP_168062816.1">
    <property type="nucleotide sequence ID" value="NZ_VTOW01000004.1"/>
</dbReference>
<protein>
    <submittedName>
        <fullName evidence="1">Uncharacterized protein</fullName>
    </submittedName>
</protein>
<proteinExistence type="predicted"/>
<comment type="caution">
    <text evidence="1">The sequence shown here is derived from an EMBL/GenBank/DDBJ whole genome shotgun (WGS) entry which is preliminary data.</text>
</comment>
<reference evidence="1 2" key="1">
    <citation type="journal article" date="2020" name="Nature">
        <title>Bacterial chemolithoautotrophy via manganese oxidation.</title>
        <authorList>
            <person name="Yu H."/>
            <person name="Leadbetter J.R."/>
        </authorList>
    </citation>
    <scope>NUCLEOTIDE SEQUENCE [LARGE SCALE GENOMIC DNA]</scope>
    <source>
        <strain evidence="1 2">Mn-1</strain>
    </source>
</reference>
<dbReference type="EMBL" id="VTOW01000004">
    <property type="protein sequence ID" value="NKE72880.1"/>
    <property type="molecule type" value="Genomic_DNA"/>
</dbReference>
<organism evidence="1 2">
    <name type="scientific">Candidatus Manganitrophus noduliformans</name>
    <dbReference type="NCBI Taxonomy" id="2606439"/>
    <lineage>
        <taxon>Bacteria</taxon>
        <taxon>Pseudomonadati</taxon>
        <taxon>Nitrospirota</taxon>
        <taxon>Nitrospiria</taxon>
        <taxon>Candidatus Troglogloeales</taxon>
        <taxon>Candidatus Manganitrophaceae</taxon>
        <taxon>Candidatus Manganitrophus</taxon>
    </lineage>
</organism>
<dbReference type="AlphaFoldDB" id="A0A7X6ICT9"/>
<evidence type="ECO:0000313" key="1">
    <source>
        <dbReference type="EMBL" id="NKE72880.1"/>
    </source>
</evidence>
<keyword evidence="2" id="KW-1185">Reference proteome</keyword>
<sequence>MTQALPIIRYTGLSAYVEAYAKDDHTFPVISLFGAKNAVQAIAAAVVSRKEKISLTEGTMRKEVWLSQGEYRIFGKTLPCGAHHAIVINTQVLLKHASLPSFLIVSRVDEEKKIESIYFSFLDRLLPLPLLPGWADWLWKRGMEKEEIRPLHGYRLTVHECHVDPEALKKDLSQAIRKKILSLEDDRYETCGQSQSRVLSDAAVGR</sequence>
<dbReference type="Proteomes" id="UP000534783">
    <property type="component" value="Unassembled WGS sequence"/>
</dbReference>